<feature type="compositionally biased region" description="Basic and acidic residues" evidence="1">
    <location>
        <begin position="18"/>
        <end position="30"/>
    </location>
</feature>
<gene>
    <name evidence="2" type="ORF">KIH39_11860</name>
</gene>
<dbReference type="RefSeq" id="WP_213499677.1">
    <property type="nucleotide sequence ID" value="NZ_CP074694.1"/>
</dbReference>
<proteinExistence type="predicted"/>
<dbReference type="Proteomes" id="UP000676194">
    <property type="component" value="Chromosome"/>
</dbReference>
<evidence type="ECO:0000256" key="1">
    <source>
        <dbReference type="SAM" id="MobiDB-lite"/>
    </source>
</evidence>
<reference evidence="2" key="1">
    <citation type="submission" date="2021-05" db="EMBL/GenBank/DDBJ databases">
        <title>Complete genome sequence of the cellulolytic planctomycete Telmatocola sphagniphila SP2T and characterization of the first cellulase from planctomycetes.</title>
        <authorList>
            <person name="Rakitin A.L."/>
            <person name="Beletsky A.V."/>
            <person name="Naumoff D.G."/>
            <person name="Kulichevskaya I.S."/>
            <person name="Mardanov A.V."/>
            <person name="Ravin N.V."/>
            <person name="Dedysh S.N."/>
        </authorList>
    </citation>
    <scope>NUCLEOTIDE SEQUENCE</scope>
    <source>
        <strain evidence="2">SP2T</strain>
    </source>
</reference>
<dbReference type="KEGG" id="tsph:KIH39_11860"/>
<keyword evidence="3" id="KW-1185">Reference proteome</keyword>
<feature type="compositionally biased region" description="Polar residues" evidence="1">
    <location>
        <begin position="1"/>
        <end position="10"/>
    </location>
</feature>
<dbReference type="EMBL" id="CP074694">
    <property type="protein sequence ID" value="QVL34567.1"/>
    <property type="molecule type" value="Genomic_DNA"/>
</dbReference>
<dbReference type="AlphaFoldDB" id="A0A8E6EX71"/>
<organism evidence="2 3">
    <name type="scientific">Telmatocola sphagniphila</name>
    <dbReference type="NCBI Taxonomy" id="1123043"/>
    <lineage>
        <taxon>Bacteria</taxon>
        <taxon>Pseudomonadati</taxon>
        <taxon>Planctomycetota</taxon>
        <taxon>Planctomycetia</taxon>
        <taxon>Gemmatales</taxon>
        <taxon>Gemmataceae</taxon>
    </lineage>
</organism>
<evidence type="ECO:0000313" key="3">
    <source>
        <dbReference type="Proteomes" id="UP000676194"/>
    </source>
</evidence>
<name>A0A8E6EX71_9BACT</name>
<feature type="region of interest" description="Disordered" evidence="1">
    <location>
        <begin position="1"/>
        <end position="30"/>
    </location>
</feature>
<protein>
    <submittedName>
        <fullName evidence="2">Uncharacterized protein</fullName>
    </submittedName>
</protein>
<sequence length="70" mass="8013">MSPTRMSTKASPFLSPKSQEESVVDEREKFSPAEFVQRKLQDLLPKRTILVGSMRTNRVVHRYGSPVSTY</sequence>
<evidence type="ECO:0000313" key="2">
    <source>
        <dbReference type="EMBL" id="QVL34567.1"/>
    </source>
</evidence>
<accession>A0A8E6EX71</accession>